<feature type="compositionally biased region" description="Basic and acidic residues" evidence="1">
    <location>
        <begin position="49"/>
        <end position="61"/>
    </location>
</feature>
<name>A9GKQ3_SORC5</name>
<evidence type="ECO:0000259" key="2">
    <source>
        <dbReference type="Pfam" id="PF10816"/>
    </source>
</evidence>
<keyword evidence="4" id="KW-1185">Reference proteome</keyword>
<evidence type="ECO:0000256" key="1">
    <source>
        <dbReference type="SAM" id="MobiDB-lite"/>
    </source>
</evidence>
<dbReference type="EMBL" id="AM746676">
    <property type="protein sequence ID" value="CAN96623.1"/>
    <property type="molecule type" value="Genomic_DNA"/>
</dbReference>
<dbReference type="eggNOG" id="ENOG5032SHU">
    <property type="taxonomic scope" value="Bacteria"/>
</dbReference>
<evidence type="ECO:0000313" key="3">
    <source>
        <dbReference type="EMBL" id="CAN96623.1"/>
    </source>
</evidence>
<dbReference type="Pfam" id="PF10816">
    <property type="entry name" value="DUF2760"/>
    <property type="match status" value="1"/>
</dbReference>
<dbReference type="InterPro" id="IPR021212">
    <property type="entry name" value="DUF2760"/>
</dbReference>
<dbReference type="HOGENOM" id="CLU_074059_1_0_7"/>
<dbReference type="STRING" id="448385.sce6454"/>
<dbReference type="AlphaFoldDB" id="A9GKQ3"/>
<feature type="domain" description="DUF2760" evidence="2">
    <location>
        <begin position="92"/>
        <end position="213"/>
    </location>
</feature>
<accession>A9GKQ3</accession>
<dbReference type="Proteomes" id="UP000002139">
    <property type="component" value="Chromosome"/>
</dbReference>
<reference evidence="3 4" key="1">
    <citation type="journal article" date="2007" name="Nat. Biotechnol.">
        <title>Complete genome sequence of the myxobacterium Sorangium cellulosum.</title>
        <authorList>
            <person name="Schneiker S."/>
            <person name="Perlova O."/>
            <person name="Kaiser O."/>
            <person name="Gerth K."/>
            <person name="Alici A."/>
            <person name="Altmeyer M.O."/>
            <person name="Bartels D."/>
            <person name="Bekel T."/>
            <person name="Beyer S."/>
            <person name="Bode E."/>
            <person name="Bode H.B."/>
            <person name="Bolten C.J."/>
            <person name="Choudhuri J.V."/>
            <person name="Doss S."/>
            <person name="Elnakady Y.A."/>
            <person name="Frank B."/>
            <person name="Gaigalat L."/>
            <person name="Goesmann A."/>
            <person name="Groeger C."/>
            <person name="Gross F."/>
            <person name="Jelsbak L."/>
            <person name="Jelsbak L."/>
            <person name="Kalinowski J."/>
            <person name="Kegler C."/>
            <person name="Knauber T."/>
            <person name="Konietzny S."/>
            <person name="Kopp M."/>
            <person name="Krause L."/>
            <person name="Krug D."/>
            <person name="Linke B."/>
            <person name="Mahmud T."/>
            <person name="Martinez-Arias R."/>
            <person name="McHardy A.C."/>
            <person name="Merai M."/>
            <person name="Meyer F."/>
            <person name="Mormann S."/>
            <person name="Munoz-Dorado J."/>
            <person name="Perez J."/>
            <person name="Pradella S."/>
            <person name="Rachid S."/>
            <person name="Raddatz G."/>
            <person name="Rosenau F."/>
            <person name="Rueckert C."/>
            <person name="Sasse F."/>
            <person name="Scharfe M."/>
            <person name="Schuster S.C."/>
            <person name="Suen G."/>
            <person name="Treuner-Lange A."/>
            <person name="Velicer G.J."/>
            <person name="Vorholter F.-J."/>
            <person name="Weissman K.J."/>
            <person name="Welch R.D."/>
            <person name="Wenzel S.C."/>
            <person name="Whitworth D.E."/>
            <person name="Wilhelm S."/>
            <person name="Wittmann C."/>
            <person name="Bloecker H."/>
            <person name="Puehler A."/>
            <person name="Mueller R."/>
        </authorList>
    </citation>
    <scope>NUCLEOTIDE SEQUENCE [LARGE SCALE GENOMIC DNA]</scope>
    <source>
        <strain evidence="4">So ce56</strain>
    </source>
</reference>
<dbReference type="RefSeq" id="WP_012239072.1">
    <property type="nucleotide sequence ID" value="NC_010162.1"/>
</dbReference>
<dbReference type="OrthoDB" id="21395at2"/>
<sequence>MADLHDPPLPWSTRLWFAFACFFRVLFDSQFAARAWQARSAVAALPPSERAEPRGLERDRAGGAPEAAAAAASEPAPVPVAAPAPHAAPAVSSALQLLSLLQREGRLVDFLEQDIASFGDADVGVAARMVHEGCRKALRSHAKLAPVRREDEGEKVTLEAGYNPSEIKLIGNVSGTAPYRGVLRHRGWRADDVSLPTPVAGHDASIIAPAEVEL</sequence>
<dbReference type="KEGG" id="scl:sce6454"/>
<feature type="region of interest" description="Disordered" evidence="1">
    <location>
        <begin position="49"/>
        <end position="84"/>
    </location>
</feature>
<feature type="compositionally biased region" description="Low complexity" evidence="1">
    <location>
        <begin position="62"/>
        <end position="75"/>
    </location>
</feature>
<gene>
    <name evidence="3" type="ordered locus">sce6454</name>
</gene>
<organism evidence="3 4">
    <name type="scientific">Sorangium cellulosum (strain So ce56)</name>
    <name type="common">Polyangium cellulosum (strain So ce56)</name>
    <dbReference type="NCBI Taxonomy" id="448385"/>
    <lineage>
        <taxon>Bacteria</taxon>
        <taxon>Pseudomonadati</taxon>
        <taxon>Myxococcota</taxon>
        <taxon>Polyangia</taxon>
        <taxon>Polyangiales</taxon>
        <taxon>Polyangiaceae</taxon>
        <taxon>Sorangium</taxon>
    </lineage>
</organism>
<protein>
    <recommendedName>
        <fullName evidence="2">DUF2760 domain-containing protein</fullName>
    </recommendedName>
</protein>
<dbReference type="BioCyc" id="SCEL448385:SCE_RS33100-MONOMER"/>
<evidence type="ECO:0000313" key="4">
    <source>
        <dbReference type="Proteomes" id="UP000002139"/>
    </source>
</evidence>
<proteinExistence type="predicted"/>